<dbReference type="InterPro" id="IPR001387">
    <property type="entry name" value="Cro/C1-type_HTH"/>
</dbReference>
<dbReference type="GO" id="GO:0003677">
    <property type="term" value="F:DNA binding"/>
    <property type="evidence" value="ECO:0007669"/>
    <property type="project" value="UniProtKB-KW"/>
</dbReference>
<dbReference type="GeneID" id="64220728"/>
<gene>
    <name evidence="3" type="ORF">ERICIII_04430</name>
</gene>
<evidence type="ECO:0000259" key="2">
    <source>
        <dbReference type="PROSITE" id="PS50943"/>
    </source>
</evidence>
<dbReference type="SMART" id="SM00530">
    <property type="entry name" value="HTH_XRE"/>
    <property type="match status" value="1"/>
</dbReference>
<dbReference type="PANTHER" id="PTHR46558:SF11">
    <property type="entry name" value="HTH-TYPE TRANSCRIPTIONAL REGULATOR XRE"/>
    <property type="match status" value="1"/>
</dbReference>
<dbReference type="PANTHER" id="PTHR46558">
    <property type="entry name" value="TRACRIPTIONAL REGULATORY PROTEIN-RELATED-RELATED"/>
    <property type="match status" value="1"/>
</dbReference>
<protein>
    <submittedName>
        <fullName evidence="3">Helix-turn-helix family protein</fullName>
    </submittedName>
</protein>
<name>A0A2L1UJA6_9BACL</name>
<evidence type="ECO:0000313" key="4">
    <source>
        <dbReference type="Proteomes" id="UP000239833"/>
    </source>
</evidence>
<proteinExistence type="predicted"/>
<dbReference type="RefSeq" id="WP_077996241.1">
    <property type="nucleotide sequence ID" value="NZ_CP019655.1"/>
</dbReference>
<organism evidence="3 4">
    <name type="scientific">Paenibacillus larvae subsp. larvae</name>
    <dbReference type="NCBI Taxonomy" id="147375"/>
    <lineage>
        <taxon>Bacteria</taxon>
        <taxon>Bacillati</taxon>
        <taxon>Bacillota</taxon>
        <taxon>Bacilli</taxon>
        <taxon>Bacillales</taxon>
        <taxon>Paenibacillaceae</taxon>
        <taxon>Paenibacillus</taxon>
    </lineage>
</organism>
<sequence>MSELGERIKDLRIKLEWTQDFLAQKIGTSKHVISNWERGVANPDHKQIVLLCNSLNVSADYLLGLTDIVVPYYKDSFGQLYLFPQVNYTFIKESSWDLLKLIDSGIVLTVDNEELTSKDKRLLGEIISSIFKRLQEASRETEERTKELLTKQISNEPSTNNSLF</sequence>
<keyword evidence="1" id="KW-0238">DNA-binding</keyword>
<dbReference type="InterPro" id="IPR010982">
    <property type="entry name" value="Lambda_DNA-bd_dom_sf"/>
</dbReference>
<evidence type="ECO:0000313" key="3">
    <source>
        <dbReference type="EMBL" id="AVF28489.1"/>
    </source>
</evidence>
<evidence type="ECO:0000256" key="1">
    <source>
        <dbReference type="ARBA" id="ARBA00023125"/>
    </source>
</evidence>
<reference evidence="4" key="1">
    <citation type="submission" date="2017-02" db="EMBL/GenBank/DDBJ databases">
        <title>Delineation of Paenibacillus larvae strains originating from foulbrood outbreaks.</title>
        <authorList>
            <person name="Beims H."/>
            <person name="Bunk B."/>
            <person name="Sproeer C."/>
            <person name="Mohr K.I."/>
            <person name="Pradella S."/>
            <person name="Guenther G."/>
            <person name="Rohde M."/>
            <person name="von der Ohe W."/>
            <person name="Steinert M."/>
        </authorList>
    </citation>
    <scope>NUCLEOTIDE SEQUENCE [LARGE SCALE GENOMIC DNA]</scope>
    <source>
        <strain evidence="4">Eric_III</strain>
    </source>
</reference>
<dbReference type="Pfam" id="PF01381">
    <property type="entry name" value="HTH_3"/>
    <property type="match status" value="1"/>
</dbReference>
<dbReference type="CDD" id="cd00093">
    <property type="entry name" value="HTH_XRE"/>
    <property type="match status" value="1"/>
</dbReference>
<dbReference type="SUPFAM" id="SSF47413">
    <property type="entry name" value="lambda repressor-like DNA-binding domains"/>
    <property type="match status" value="1"/>
</dbReference>
<dbReference type="Gene3D" id="1.10.260.40">
    <property type="entry name" value="lambda repressor-like DNA-binding domains"/>
    <property type="match status" value="1"/>
</dbReference>
<dbReference type="AlphaFoldDB" id="A0A2L1UJA6"/>
<feature type="domain" description="HTH cro/C1-type" evidence="2">
    <location>
        <begin position="8"/>
        <end position="62"/>
    </location>
</feature>
<accession>A0A2L1UJA6</accession>
<dbReference type="EMBL" id="CP019655">
    <property type="protein sequence ID" value="AVF28489.1"/>
    <property type="molecule type" value="Genomic_DNA"/>
</dbReference>
<dbReference type="PROSITE" id="PS50943">
    <property type="entry name" value="HTH_CROC1"/>
    <property type="match status" value="1"/>
</dbReference>
<dbReference type="Proteomes" id="UP000239833">
    <property type="component" value="Chromosome"/>
</dbReference>